<evidence type="ECO:0000313" key="1">
    <source>
        <dbReference type="EMBL" id="EEF26329.1"/>
    </source>
</evidence>
<dbReference type="EMBL" id="EQ977560">
    <property type="protein sequence ID" value="EEF26329.1"/>
    <property type="molecule type" value="Genomic_DNA"/>
</dbReference>
<sequence>MASFLPLTLTKLLALDFSRRMSIILERLICSSSLSLATLLALSLPTIYPRKGPHGMR</sequence>
<dbReference type="AlphaFoldDB" id="B9TCT5"/>
<gene>
    <name evidence="1" type="ORF">RCOM_1884490</name>
</gene>
<accession>B9TCT5</accession>
<dbReference type="InParanoid" id="B9TCT5"/>
<evidence type="ECO:0000313" key="2">
    <source>
        <dbReference type="Proteomes" id="UP000008311"/>
    </source>
</evidence>
<dbReference type="Proteomes" id="UP000008311">
    <property type="component" value="Unassembled WGS sequence"/>
</dbReference>
<name>B9TCT5_RICCO</name>
<protein>
    <submittedName>
        <fullName evidence="1">Uncharacterized protein</fullName>
    </submittedName>
</protein>
<reference evidence="2" key="1">
    <citation type="journal article" date="2010" name="Nat. Biotechnol.">
        <title>Draft genome sequence of the oilseed species Ricinus communis.</title>
        <authorList>
            <person name="Chan A.P."/>
            <person name="Crabtree J."/>
            <person name="Zhao Q."/>
            <person name="Lorenzi H."/>
            <person name="Orvis J."/>
            <person name="Puiu D."/>
            <person name="Melake-Berhan A."/>
            <person name="Jones K.M."/>
            <person name="Redman J."/>
            <person name="Chen G."/>
            <person name="Cahoon E.B."/>
            <person name="Gedil M."/>
            <person name="Stanke M."/>
            <person name="Haas B.J."/>
            <person name="Wortman J.R."/>
            <person name="Fraser-Liggett C.M."/>
            <person name="Ravel J."/>
            <person name="Rabinowicz P.D."/>
        </authorList>
    </citation>
    <scope>NUCLEOTIDE SEQUENCE [LARGE SCALE GENOMIC DNA]</scope>
    <source>
        <strain evidence="2">cv. Hale</strain>
    </source>
</reference>
<proteinExistence type="predicted"/>
<keyword evidence="2" id="KW-1185">Reference proteome</keyword>
<organism evidence="1 2">
    <name type="scientific">Ricinus communis</name>
    <name type="common">Castor bean</name>
    <dbReference type="NCBI Taxonomy" id="3988"/>
    <lineage>
        <taxon>Eukaryota</taxon>
        <taxon>Viridiplantae</taxon>
        <taxon>Streptophyta</taxon>
        <taxon>Embryophyta</taxon>
        <taxon>Tracheophyta</taxon>
        <taxon>Spermatophyta</taxon>
        <taxon>Magnoliopsida</taxon>
        <taxon>eudicotyledons</taxon>
        <taxon>Gunneridae</taxon>
        <taxon>Pentapetalae</taxon>
        <taxon>rosids</taxon>
        <taxon>fabids</taxon>
        <taxon>Malpighiales</taxon>
        <taxon>Euphorbiaceae</taxon>
        <taxon>Acalyphoideae</taxon>
        <taxon>Acalypheae</taxon>
        <taxon>Ricinus</taxon>
    </lineage>
</organism>